<keyword evidence="3" id="KW-1185">Reference proteome</keyword>
<protein>
    <submittedName>
        <fullName evidence="2">Uncharacterized protein</fullName>
    </submittedName>
</protein>
<keyword evidence="1" id="KW-0472">Membrane</keyword>
<sequence length="398" mass="43622">MSPNKYEFSFGTRPSRPGGILGRCLSSYVAQTIRQRFIWLKWAFLLHCVLSSAFFAVRVILPNLGMILPVNRGIPSLAVQITNPLAGLPMAHLLTKLTAIHPQPKALDPYVLKATVDPAAVTACLWSTDQDLSLINSWAQRWTGPISLLVTTKVEPSSTEHAALLTSVLDLRTKHSLLASTLSVHLVHLDAQTRDNPNAFLNLARLFSQTPYVALFPGNLSTAPPKTLYRSLKPAFGSTSSSRAIVGPSLQKEGQRPAILTTRGQTGFPFSLLAPVVLPRDDPLWCTERFFLSSTAAATANTRAADWEECLWQIWLENFGDVDVRPTRGWLHDVFPAAAPTGSDAAMTKLRKRLVTKFRSETCVLATRQLAALRSADKALDAKKARWLKRSSSGSGAM</sequence>
<dbReference type="AlphaFoldDB" id="J4GPX4"/>
<dbReference type="HOGENOM" id="CLU_037037_0_0_1"/>
<name>J4GPX4_9APHY</name>
<evidence type="ECO:0000256" key="1">
    <source>
        <dbReference type="SAM" id="Phobius"/>
    </source>
</evidence>
<keyword evidence="1" id="KW-1133">Transmembrane helix</keyword>
<dbReference type="GeneID" id="24097651"/>
<dbReference type="InParanoid" id="J4GPX4"/>
<dbReference type="STRING" id="599839.J4GPX4"/>
<proteinExistence type="predicted"/>
<gene>
    <name evidence="2" type="ORF">FIBRA_04847</name>
</gene>
<dbReference type="EMBL" id="HE797090">
    <property type="protein sequence ID" value="CCM02740.1"/>
    <property type="molecule type" value="Genomic_DNA"/>
</dbReference>
<accession>J4GPX4</accession>
<reference evidence="2 3" key="1">
    <citation type="journal article" date="2012" name="Appl. Environ. Microbiol.">
        <title>Short-read sequencing for genomic analysis of the brown rot fungus Fibroporia radiculosa.</title>
        <authorList>
            <person name="Tang J.D."/>
            <person name="Perkins A.D."/>
            <person name="Sonstegard T.S."/>
            <person name="Schroeder S.G."/>
            <person name="Burgess S.C."/>
            <person name="Diehl S.V."/>
        </authorList>
    </citation>
    <scope>NUCLEOTIDE SEQUENCE [LARGE SCALE GENOMIC DNA]</scope>
    <source>
        <strain evidence="2 3">TFFH 294</strain>
    </source>
</reference>
<dbReference type="Proteomes" id="UP000006352">
    <property type="component" value="Unassembled WGS sequence"/>
</dbReference>
<dbReference type="OrthoDB" id="3056235at2759"/>
<evidence type="ECO:0000313" key="2">
    <source>
        <dbReference type="EMBL" id="CCM02740.1"/>
    </source>
</evidence>
<feature type="transmembrane region" description="Helical" evidence="1">
    <location>
        <begin position="42"/>
        <end position="61"/>
    </location>
</feature>
<keyword evidence="1" id="KW-0812">Transmembrane</keyword>
<organism evidence="2 3">
    <name type="scientific">Fibroporia radiculosa</name>
    <dbReference type="NCBI Taxonomy" id="599839"/>
    <lineage>
        <taxon>Eukaryota</taxon>
        <taxon>Fungi</taxon>
        <taxon>Dikarya</taxon>
        <taxon>Basidiomycota</taxon>
        <taxon>Agaricomycotina</taxon>
        <taxon>Agaricomycetes</taxon>
        <taxon>Polyporales</taxon>
        <taxon>Fibroporiaceae</taxon>
        <taxon>Fibroporia</taxon>
    </lineage>
</organism>
<evidence type="ECO:0000313" key="3">
    <source>
        <dbReference type="Proteomes" id="UP000006352"/>
    </source>
</evidence>
<dbReference type="RefSeq" id="XP_012182023.1">
    <property type="nucleotide sequence ID" value="XM_012326633.1"/>
</dbReference>